<organism evidence="2 3">
    <name type="scientific">Puccinia coronata f. sp. avenae</name>
    <dbReference type="NCBI Taxonomy" id="200324"/>
    <lineage>
        <taxon>Eukaryota</taxon>
        <taxon>Fungi</taxon>
        <taxon>Dikarya</taxon>
        <taxon>Basidiomycota</taxon>
        <taxon>Pucciniomycotina</taxon>
        <taxon>Pucciniomycetes</taxon>
        <taxon>Pucciniales</taxon>
        <taxon>Pucciniaceae</taxon>
        <taxon>Puccinia</taxon>
    </lineage>
</organism>
<name>A0A2N5SER1_9BASI</name>
<keyword evidence="3" id="KW-1185">Reference proteome</keyword>
<comment type="caution">
    <text evidence="2">The sequence shown here is derived from an EMBL/GenBank/DDBJ whole genome shotgun (WGS) entry which is preliminary data.</text>
</comment>
<dbReference type="AlphaFoldDB" id="A0A2N5SER1"/>
<reference evidence="2 3" key="1">
    <citation type="submission" date="2017-11" db="EMBL/GenBank/DDBJ databases">
        <title>De novo assembly and phasing of dikaryotic genomes from two isolates of Puccinia coronata f. sp. avenae, the causal agent of oat crown rust.</title>
        <authorList>
            <person name="Miller M.E."/>
            <person name="Zhang Y."/>
            <person name="Omidvar V."/>
            <person name="Sperschneider J."/>
            <person name="Schwessinger B."/>
            <person name="Raley C."/>
            <person name="Palmer J.M."/>
            <person name="Garnica D."/>
            <person name="Upadhyaya N."/>
            <person name="Rathjen J."/>
            <person name="Taylor J.M."/>
            <person name="Park R.F."/>
            <person name="Dodds P.N."/>
            <person name="Hirsch C.D."/>
            <person name="Kianian S.F."/>
            <person name="Figueroa M."/>
        </authorList>
    </citation>
    <scope>NUCLEOTIDE SEQUENCE [LARGE SCALE GENOMIC DNA]</scope>
    <source>
        <strain evidence="2">12NC29</strain>
    </source>
</reference>
<dbReference type="OrthoDB" id="2495146at2759"/>
<proteinExistence type="predicted"/>
<feature type="signal peptide" evidence="1">
    <location>
        <begin position="1"/>
        <end position="22"/>
    </location>
</feature>
<gene>
    <name evidence="2" type="ORF">PCANC_17318</name>
</gene>
<keyword evidence="1" id="KW-0732">Signal</keyword>
<evidence type="ECO:0008006" key="4">
    <source>
        <dbReference type="Google" id="ProtNLM"/>
    </source>
</evidence>
<evidence type="ECO:0000313" key="2">
    <source>
        <dbReference type="EMBL" id="PLW11726.1"/>
    </source>
</evidence>
<evidence type="ECO:0000256" key="1">
    <source>
        <dbReference type="SAM" id="SignalP"/>
    </source>
</evidence>
<dbReference type="EMBL" id="PGCJ01001008">
    <property type="protein sequence ID" value="PLW11726.1"/>
    <property type="molecule type" value="Genomic_DNA"/>
</dbReference>
<dbReference type="Proteomes" id="UP000235388">
    <property type="component" value="Unassembled WGS sequence"/>
</dbReference>
<protein>
    <recommendedName>
        <fullName evidence="4">Hydrophobin</fullName>
    </recommendedName>
</protein>
<sequence>MQSSSFIALVALLLIQSQVAYSTFLCNDQSKIKSTVGYCMRKINTSDYIYKELRVWKKLGVEMIVMEANKAAPDLSGYTCPDTFLIVNRPVERRVCCQLPKSRATDGILMGYTETQIFQNCYARGT</sequence>
<feature type="chain" id="PRO_5014743131" description="Hydrophobin" evidence="1">
    <location>
        <begin position="23"/>
        <end position="126"/>
    </location>
</feature>
<evidence type="ECO:0000313" key="3">
    <source>
        <dbReference type="Proteomes" id="UP000235388"/>
    </source>
</evidence>
<accession>A0A2N5SER1</accession>